<keyword evidence="2" id="KW-0378">Hydrolase</keyword>
<dbReference type="InterPro" id="IPR036526">
    <property type="entry name" value="C-N_Hydrolase_sf"/>
</dbReference>
<comment type="caution">
    <text evidence="5">The sequence shown here is derived from an EMBL/GenBank/DDBJ whole genome shotgun (WGS) entry which is preliminary data.</text>
</comment>
<organism evidence="5">
    <name type="scientific">Menopon gallinae</name>
    <name type="common">poultry shaft louse</name>
    <dbReference type="NCBI Taxonomy" id="328185"/>
    <lineage>
        <taxon>Eukaryota</taxon>
        <taxon>Metazoa</taxon>
        <taxon>Ecdysozoa</taxon>
        <taxon>Arthropoda</taxon>
        <taxon>Hexapoda</taxon>
        <taxon>Insecta</taxon>
        <taxon>Pterygota</taxon>
        <taxon>Neoptera</taxon>
        <taxon>Paraneoptera</taxon>
        <taxon>Psocodea</taxon>
        <taxon>Troctomorpha</taxon>
        <taxon>Phthiraptera</taxon>
        <taxon>Amblycera</taxon>
        <taxon>Menoponidae</taxon>
        <taxon>Menopon</taxon>
    </lineage>
</organism>
<dbReference type="GO" id="GO:0016787">
    <property type="term" value="F:hydrolase activity"/>
    <property type="evidence" value="ECO:0007669"/>
    <property type="project" value="UniProtKB-KW"/>
</dbReference>
<feature type="domain" description="CN hydrolase" evidence="4">
    <location>
        <begin position="28"/>
        <end position="290"/>
    </location>
</feature>
<evidence type="ECO:0000256" key="3">
    <source>
        <dbReference type="SAM" id="SignalP"/>
    </source>
</evidence>
<evidence type="ECO:0000256" key="2">
    <source>
        <dbReference type="ARBA" id="ARBA00022801"/>
    </source>
</evidence>
<dbReference type="EMBL" id="JARGDH010000001">
    <property type="protein sequence ID" value="KAL0281183.1"/>
    <property type="molecule type" value="Genomic_DNA"/>
</dbReference>
<feature type="chain" id="PRO_5044477090" description="CN hydrolase domain-containing protein" evidence="3">
    <location>
        <begin position="21"/>
        <end position="526"/>
    </location>
</feature>
<reference evidence="5" key="1">
    <citation type="journal article" date="2024" name="Gigascience">
        <title>Chromosome-level genome of the poultry shaft louse Menopon gallinae provides insight into the host-switching and adaptive evolution of parasitic lice.</title>
        <authorList>
            <person name="Xu Y."/>
            <person name="Ma L."/>
            <person name="Liu S."/>
            <person name="Liang Y."/>
            <person name="Liu Q."/>
            <person name="He Z."/>
            <person name="Tian L."/>
            <person name="Duan Y."/>
            <person name="Cai W."/>
            <person name="Li H."/>
            <person name="Song F."/>
        </authorList>
    </citation>
    <scope>NUCLEOTIDE SEQUENCE</scope>
    <source>
        <strain evidence="5">Cailab_2023a</strain>
    </source>
</reference>
<dbReference type="Gene3D" id="3.60.110.10">
    <property type="entry name" value="Carbon-nitrogen hydrolase"/>
    <property type="match status" value="1"/>
</dbReference>
<evidence type="ECO:0000256" key="1">
    <source>
        <dbReference type="ARBA" id="ARBA00008225"/>
    </source>
</evidence>
<dbReference type="PROSITE" id="PS50263">
    <property type="entry name" value="CN_HYDROLASE"/>
    <property type="match status" value="1"/>
</dbReference>
<name>A0AAW2IHD9_9NEOP</name>
<dbReference type="InterPro" id="IPR043957">
    <property type="entry name" value="Vanin_C"/>
</dbReference>
<sequence length="526" mass="59400">MNKKAILVFLSAFFQVSIQAADEKDDFYNAAVVEFAPSRVQKTNLEQYEWFIQQAKQAGVDIIVFPERTLHGLDGDIEDKYTEIPDPESKVIPCNNQNYSKWELLESLSCAALDNTIYVVVNILERVSCNRSESKCNRDGLFVYNTNVVFDRTGTVISRYRKFNLHNEPSITTTDEPEFQVFDTDFGVRFGVFTSFDILFKTPAVDLIEKYNVTNFVHPSYWYGELPFNTAIQIQSGWSYAMNVNLLAAGAIRPLTGTGGSGIYVGRIGPPIFSMHECEESMALISAVPKNVRQARGVSPNHFTKTVLTNKKGESSGRKNEFQLQKDPTVMDSKTFVLTDHETELDEEVCSGSSLCCRFRATYRVNPEAVNKHYRYRALAYQGDKTFTEGVTGGVEACAIILCTGPAIWECGRRPEPSYEYIYDFKNIHIEARFSSNQTIQMPNIILGSEVPGRKTKMILMGSGYYDFQTKEEGATRTVTMTLKAGARNIITFGIYSRDFTKNGALTLRHSIFTLIVTLFFVKCFK</sequence>
<comment type="similarity">
    <text evidence="1">Belongs to the carbon-nitrogen hydrolase superfamily. BTD/VNN family.</text>
</comment>
<dbReference type="EMBL" id="JARGDH010000001">
    <property type="protein sequence ID" value="KAL0281184.1"/>
    <property type="molecule type" value="Genomic_DNA"/>
</dbReference>
<feature type="signal peptide" evidence="3">
    <location>
        <begin position="1"/>
        <end position="20"/>
    </location>
</feature>
<dbReference type="PANTHER" id="PTHR10609">
    <property type="entry name" value="BIOTINIDASE-RELATED"/>
    <property type="match status" value="1"/>
</dbReference>
<dbReference type="PANTHER" id="PTHR10609:SF14">
    <property type="entry name" value="BIOTINIDASE"/>
    <property type="match status" value="1"/>
</dbReference>
<accession>A0AAW2IHD9</accession>
<dbReference type="InterPro" id="IPR003010">
    <property type="entry name" value="C-N_Hydrolase"/>
</dbReference>
<keyword evidence="3" id="KW-0732">Signal</keyword>
<evidence type="ECO:0000259" key="4">
    <source>
        <dbReference type="PROSITE" id="PS50263"/>
    </source>
</evidence>
<proteinExistence type="inferred from homology"/>
<dbReference type="AlphaFoldDB" id="A0AAW2IHD9"/>
<protein>
    <recommendedName>
        <fullName evidence="4">CN hydrolase domain-containing protein</fullName>
    </recommendedName>
</protein>
<gene>
    <name evidence="5" type="ORF">PYX00_002244</name>
</gene>
<dbReference type="InterPro" id="IPR040154">
    <property type="entry name" value="Biotinidase/VNN"/>
</dbReference>
<dbReference type="SUPFAM" id="SSF56317">
    <property type="entry name" value="Carbon-nitrogen hydrolase"/>
    <property type="match status" value="1"/>
</dbReference>
<dbReference type="Pfam" id="PF00795">
    <property type="entry name" value="CN_hydrolase"/>
    <property type="match status" value="1"/>
</dbReference>
<dbReference type="Pfam" id="PF19018">
    <property type="entry name" value="Vanin_C"/>
    <property type="match status" value="1"/>
</dbReference>
<evidence type="ECO:0000313" key="5">
    <source>
        <dbReference type="EMBL" id="KAL0281183.1"/>
    </source>
</evidence>